<dbReference type="CDD" id="cd01948">
    <property type="entry name" value="EAL"/>
    <property type="match status" value="1"/>
</dbReference>
<feature type="transmembrane region" description="Helical" evidence="1">
    <location>
        <begin position="84"/>
        <end position="105"/>
    </location>
</feature>
<keyword evidence="1" id="KW-1133">Transmembrane helix</keyword>
<dbReference type="PROSITE" id="PS50887">
    <property type="entry name" value="GGDEF"/>
    <property type="match status" value="1"/>
</dbReference>
<dbReference type="SUPFAM" id="SSF55073">
    <property type="entry name" value="Nucleotide cyclase"/>
    <property type="match status" value="1"/>
</dbReference>
<evidence type="ECO:0000259" key="3">
    <source>
        <dbReference type="PROSITE" id="PS50887"/>
    </source>
</evidence>
<dbReference type="SMART" id="SM00052">
    <property type="entry name" value="EAL"/>
    <property type="match status" value="1"/>
</dbReference>
<organism evidence="5 6">
    <name type="scientific">Poseidonocella sedimentorum</name>
    <dbReference type="NCBI Taxonomy" id="871652"/>
    <lineage>
        <taxon>Bacteria</taxon>
        <taxon>Pseudomonadati</taxon>
        <taxon>Pseudomonadota</taxon>
        <taxon>Alphaproteobacteria</taxon>
        <taxon>Rhodobacterales</taxon>
        <taxon>Roseobacteraceae</taxon>
        <taxon>Poseidonocella</taxon>
    </lineage>
</organism>
<feature type="transmembrane region" description="Helical" evidence="1">
    <location>
        <begin position="174"/>
        <end position="196"/>
    </location>
</feature>
<protein>
    <submittedName>
        <fullName evidence="5">Diguanylate cyclase (GGDEF) domain-containing protein</fullName>
    </submittedName>
</protein>
<dbReference type="PROSITE" id="PS50883">
    <property type="entry name" value="EAL"/>
    <property type="match status" value="1"/>
</dbReference>
<feature type="transmembrane region" description="Helical" evidence="1">
    <location>
        <begin position="216"/>
        <end position="237"/>
    </location>
</feature>
<dbReference type="Proteomes" id="UP000199302">
    <property type="component" value="Unassembled WGS sequence"/>
</dbReference>
<dbReference type="Pfam" id="PF00563">
    <property type="entry name" value="EAL"/>
    <property type="match status" value="1"/>
</dbReference>
<dbReference type="Pfam" id="PF00990">
    <property type="entry name" value="GGDEF"/>
    <property type="match status" value="1"/>
</dbReference>
<feature type="domain" description="EAL" evidence="2">
    <location>
        <begin position="426"/>
        <end position="676"/>
    </location>
</feature>
<keyword evidence="1" id="KW-0812">Transmembrane</keyword>
<evidence type="ECO:0000259" key="2">
    <source>
        <dbReference type="PROSITE" id="PS50883"/>
    </source>
</evidence>
<dbReference type="InterPro" id="IPR001633">
    <property type="entry name" value="EAL_dom"/>
</dbReference>
<dbReference type="InterPro" id="IPR043128">
    <property type="entry name" value="Rev_trsase/Diguanyl_cyclase"/>
</dbReference>
<dbReference type="InterPro" id="IPR005330">
    <property type="entry name" value="MHYT_dom"/>
</dbReference>
<evidence type="ECO:0000313" key="5">
    <source>
        <dbReference type="EMBL" id="SFR00914.1"/>
    </source>
</evidence>
<dbReference type="PANTHER" id="PTHR44757">
    <property type="entry name" value="DIGUANYLATE CYCLASE DGCP"/>
    <property type="match status" value="1"/>
</dbReference>
<evidence type="ECO:0000256" key="1">
    <source>
        <dbReference type="PROSITE-ProRule" id="PRU00244"/>
    </source>
</evidence>
<evidence type="ECO:0000313" key="6">
    <source>
        <dbReference type="Proteomes" id="UP000199302"/>
    </source>
</evidence>
<keyword evidence="1" id="KW-0472">Membrane</keyword>
<feature type="transmembrane region" description="Helical" evidence="1">
    <location>
        <begin position="140"/>
        <end position="162"/>
    </location>
</feature>
<feature type="transmembrane region" description="Helical" evidence="1">
    <location>
        <begin position="12"/>
        <end position="30"/>
    </location>
</feature>
<evidence type="ECO:0000259" key="4">
    <source>
        <dbReference type="PROSITE" id="PS50924"/>
    </source>
</evidence>
<dbReference type="Gene3D" id="3.30.70.270">
    <property type="match status" value="1"/>
</dbReference>
<dbReference type="PROSITE" id="PS50924">
    <property type="entry name" value="MHYT"/>
    <property type="match status" value="1"/>
</dbReference>
<accession>A0A1I6D609</accession>
<dbReference type="AlphaFoldDB" id="A0A1I6D609"/>
<dbReference type="Gene3D" id="3.20.20.450">
    <property type="entry name" value="EAL domain"/>
    <property type="match status" value="1"/>
</dbReference>
<name>A0A1I6D609_9RHOB</name>
<dbReference type="SUPFAM" id="SSF141868">
    <property type="entry name" value="EAL domain-like"/>
    <property type="match status" value="1"/>
</dbReference>
<sequence>MYRLIECITQEHLFGLVALAATVCLMGSLLTVRLARRMVTSNGRRRQWQLFLAGMIGGTTIWSTHFVAMLAYNPGYPHGYEPVLTLLSLAVAFSGVLASLAILAYWRSAINLIAGGFLLGLSIAAMHYMGMLAYKLPGELVWDASILRASILFGGIFSALAFHRVKHPTTKYCWIGGGILMFLAINAVHFIGMTAFEIELSPLVEVPEQILPDTTLGIMVFGVTTILFFVGFVGMSIETNVEKEALARVDHIASHDQLTGLPNRVMLTRKADGFSKALAEDPTYRLAVVSIDLRKFKEINDLRGNRAGDAVLIQIARRLLLSCDSGEVVARTGGDEFVVVKPGLRRLDEVRAFCDRLLAQIAEPIMFHESPIAVSVAIGVASSLEDGTEFPGLLQKADLAMHRAKATPGFDCIFYNSEIDRQNRDRLVLLNDLRHAASRGELELYYQLQNDVCTGAGVGFEALLRWNHPDRGRISPSEFIPLAEESGLIRDLGLWVMKTACREAARWDRPLGIAVNVSPQQLAQPSFVEQLSDILIETALAPERLEIEITEASIIDDQDHALKIMHRIRKMGVRIAMDDFGTGFSSLAMLQAFPFDKIKIDQGFIRDVHLFSERAAIVRATLLLGNALKIPVLAEGVEVANELSFLRRERCQFVQGFFFGKPMPVEEARALACDASEAKVS</sequence>
<dbReference type="GO" id="GO:0016020">
    <property type="term" value="C:membrane"/>
    <property type="evidence" value="ECO:0007669"/>
    <property type="project" value="UniProtKB-UniRule"/>
</dbReference>
<gene>
    <name evidence="5" type="ORF">SAMN04515673_102247</name>
</gene>
<dbReference type="STRING" id="871652.SAMN04515673_102247"/>
<feature type="domain" description="GGDEF" evidence="3">
    <location>
        <begin position="284"/>
        <end position="418"/>
    </location>
</feature>
<dbReference type="Pfam" id="PF03707">
    <property type="entry name" value="MHYT"/>
    <property type="match status" value="2"/>
</dbReference>
<reference evidence="5 6" key="1">
    <citation type="submission" date="2016-10" db="EMBL/GenBank/DDBJ databases">
        <authorList>
            <person name="de Groot N.N."/>
        </authorList>
    </citation>
    <scope>NUCLEOTIDE SEQUENCE [LARGE SCALE GENOMIC DNA]</scope>
    <source>
        <strain evidence="6">KMM 9023,NRIC 0796,JCM 17311,KCTC 23692</strain>
    </source>
</reference>
<feature type="domain" description="MHYT" evidence="4">
    <location>
        <begin position="12"/>
        <end position="199"/>
    </location>
</feature>
<dbReference type="SMART" id="SM00267">
    <property type="entry name" value="GGDEF"/>
    <property type="match status" value="1"/>
</dbReference>
<dbReference type="OrthoDB" id="9814202at2"/>
<dbReference type="InterPro" id="IPR000160">
    <property type="entry name" value="GGDEF_dom"/>
</dbReference>
<dbReference type="PANTHER" id="PTHR44757:SF2">
    <property type="entry name" value="BIOFILM ARCHITECTURE MAINTENANCE PROTEIN MBAA"/>
    <property type="match status" value="1"/>
</dbReference>
<proteinExistence type="predicted"/>
<dbReference type="EMBL" id="FOYI01000002">
    <property type="protein sequence ID" value="SFR00914.1"/>
    <property type="molecule type" value="Genomic_DNA"/>
</dbReference>
<feature type="transmembrane region" description="Helical" evidence="1">
    <location>
        <begin position="50"/>
        <end position="72"/>
    </location>
</feature>
<dbReference type="InterPro" id="IPR052155">
    <property type="entry name" value="Biofilm_reg_signaling"/>
</dbReference>
<feature type="transmembrane region" description="Helical" evidence="1">
    <location>
        <begin position="112"/>
        <end position="134"/>
    </location>
</feature>
<dbReference type="NCBIfam" id="TIGR00254">
    <property type="entry name" value="GGDEF"/>
    <property type="match status" value="1"/>
</dbReference>
<dbReference type="CDD" id="cd01949">
    <property type="entry name" value="GGDEF"/>
    <property type="match status" value="1"/>
</dbReference>
<keyword evidence="6" id="KW-1185">Reference proteome</keyword>
<dbReference type="InterPro" id="IPR035919">
    <property type="entry name" value="EAL_sf"/>
</dbReference>
<dbReference type="InterPro" id="IPR029787">
    <property type="entry name" value="Nucleotide_cyclase"/>
</dbReference>